<dbReference type="InterPro" id="IPR029068">
    <property type="entry name" value="Glyas_Bleomycin-R_OHBP_Dase"/>
</dbReference>
<dbReference type="PANTHER" id="PTHR35908:SF1">
    <property type="entry name" value="CONSERVED PROTEIN"/>
    <property type="match status" value="1"/>
</dbReference>
<dbReference type="EMBL" id="BAAAQR010000003">
    <property type="protein sequence ID" value="GAA2142799.1"/>
    <property type="molecule type" value="Genomic_DNA"/>
</dbReference>
<name>A0ABP5L9F1_9ACTN</name>
<gene>
    <name evidence="2" type="ORF">GCM10009844_14380</name>
</gene>
<sequence>MTPFWVSAFLDLAPDEHERGVAFWQGVTGYRLSEPRGEHGEFATLVPPEGDDFLRVQRLGGGPSRIHLDLHVAAAPAAAERADSLGVRVVQRPGAGYVVLESPGGFTFCFVHHRSAERPPPATWPGGHSSQVDQVCLDIPSSIHERECEFWSEVTGLRRHDRIRSDEFSRLVGGEPMAVKLLMQRLDDPDGPVRAHLDLATTDRAAETARHVGLGARVLADQDGGWTVLAGPAGPAYCITDRAPDLAPVVPA</sequence>
<evidence type="ECO:0000313" key="3">
    <source>
        <dbReference type="Proteomes" id="UP001501771"/>
    </source>
</evidence>
<dbReference type="SUPFAM" id="SSF54593">
    <property type="entry name" value="Glyoxalase/Bleomycin resistance protein/Dihydroxybiphenyl dioxygenase"/>
    <property type="match status" value="1"/>
</dbReference>
<dbReference type="PANTHER" id="PTHR35908">
    <property type="entry name" value="HYPOTHETICAL FUSION PROTEIN"/>
    <property type="match status" value="1"/>
</dbReference>
<comment type="caution">
    <text evidence="2">The sequence shown here is derived from an EMBL/GenBank/DDBJ whole genome shotgun (WGS) entry which is preliminary data.</text>
</comment>
<dbReference type="RefSeq" id="WP_344149552.1">
    <property type="nucleotide sequence ID" value="NZ_BAAAQR010000003.1"/>
</dbReference>
<dbReference type="Pfam" id="PF18029">
    <property type="entry name" value="Glyoxalase_6"/>
    <property type="match status" value="2"/>
</dbReference>
<organism evidence="2 3">
    <name type="scientific">Nocardioides koreensis</name>
    <dbReference type="NCBI Taxonomy" id="433651"/>
    <lineage>
        <taxon>Bacteria</taxon>
        <taxon>Bacillati</taxon>
        <taxon>Actinomycetota</taxon>
        <taxon>Actinomycetes</taxon>
        <taxon>Propionibacteriales</taxon>
        <taxon>Nocardioidaceae</taxon>
        <taxon>Nocardioides</taxon>
    </lineage>
</organism>
<evidence type="ECO:0000313" key="2">
    <source>
        <dbReference type="EMBL" id="GAA2142799.1"/>
    </source>
</evidence>
<dbReference type="Gene3D" id="3.10.180.10">
    <property type="entry name" value="2,3-Dihydroxybiphenyl 1,2-Dioxygenase, domain 1"/>
    <property type="match status" value="2"/>
</dbReference>
<evidence type="ECO:0000259" key="1">
    <source>
        <dbReference type="Pfam" id="PF18029"/>
    </source>
</evidence>
<reference evidence="3" key="1">
    <citation type="journal article" date="2019" name="Int. J. Syst. Evol. Microbiol.">
        <title>The Global Catalogue of Microorganisms (GCM) 10K type strain sequencing project: providing services to taxonomists for standard genome sequencing and annotation.</title>
        <authorList>
            <consortium name="The Broad Institute Genomics Platform"/>
            <consortium name="The Broad Institute Genome Sequencing Center for Infectious Disease"/>
            <person name="Wu L."/>
            <person name="Ma J."/>
        </authorList>
    </citation>
    <scope>NUCLEOTIDE SEQUENCE [LARGE SCALE GENOMIC DNA]</scope>
    <source>
        <strain evidence="3">JCM 16022</strain>
    </source>
</reference>
<keyword evidence="3" id="KW-1185">Reference proteome</keyword>
<accession>A0ABP5L9F1</accession>
<feature type="domain" description="Glyoxalase-like" evidence="1">
    <location>
        <begin position="14"/>
        <end position="111"/>
    </location>
</feature>
<feature type="domain" description="Glyoxalase-like" evidence="1">
    <location>
        <begin position="134"/>
        <end position="240"/>
    </location>
</feature>
<dbReference type="Proteomes" id="UP001501771">
    <property type="component" value="Unassembled WGS sequence"/>
</dbReference>
<proteinExistence type="predicted"/>
<protein>
    <recommendedName>
        <fullName evidence="1">Glyoxalase-like domain-containing protein</fullName>
    </recommendedName>
</protein>
<dbReference type="InterPro" id="IPR041581">
    <property type="entry name" value="Glyoxalase_6"/>
</dbReference>